<evidence type="ECO:0000256" key="12">
    <source>
        <dbReference type="ARBA" id="ARBA00023136"/>
    </source>
</evidence>
<evidence type="ECO:0000313" key="17">
    <source>
        <dbReference type="Proteomes" id="UP000029431"/>
    </source>
</evidence>
<dbReference type="eggNOG" id="COG2181">
    <property type="taxonomic scope" value="Bacteria"/>
</dbReference>
<keyword evidence="5 14" id="KW-0812">Transmembrane</keyword>
<dbReference type="KEGG" id="plv:ERIC2_c12930"/>
<evidence type="ECO:0000256" key="13">
    <source>
        <dbReference type="PIRSR" id="PIRSR603816-1"/>
    </source>
</evidence>
<feature type="transmembrane region" description="Helical" evidence="14">
    <location>
        <begin position="134"/>
        <end position="154"/>
    </location>
</feature>
<dbReference type="PATRIC" id="fig|697284.3.peg.1230"/>
<dbReference type="SUPFAM" id="SSF103501">
    <property type="entry name" value="Respiratory nitrate reductase 1 gamma chain"/>
    <property type="match status" value="1"/>
</dbReference>
<dbReference type="HOGENOM" id="CLU_092378_0_0_9"/>
<sequence>MQLNGGLTMTVIFWWVVFPYLTLAVMIFGLLYRFAFRQVSWTAPSTEIFERRWLRIGSTVFHYGIIFAFVGHIMGVIIPRSVYWSLGVSDETYHLFAIVGGGFAGLMVVGGLVLLLVRKILNRRVRAHADFGDYFAVILVLIVAAIGTYMTIVYNTTVVAYEYRTTIGPWFRSLFTFNPQYRLMETVPFVFQLHIILAFLLFASIPFTHLVHMFSLPARYPARAPQQYRSRNSYRRRERT</sequence>
<dbReference type="PANTHER" id="PTHR30598:SF3">
    <property type="entry name" value="RESPIRATORY NITRATE REDUCTASE 1 GAMMA CHAIN"/>
    <property type="match status" value="1"/>
</dbReference>
<keyword evidence="8 14" id="KW-1133">Transmembrane helix</keyword>
<dbReference type="FunFam" id="1.20.950.20:FF:000001">
    <property type="entry name" value="Respiratory nitrate reductase subunit gamma"/>
    <property type="match status" value="1"/>
</dbReference>
<accession>V9W283</accession>
<keyword evidence="9 16" id="KW-0560">Oxidoreductase</keyword>
<feature type="domain" description="NarG-like" evidence="15">
    <location>
        <begin position="13"/>
        <end position="231"/>
    </location>
</feature>
<keyword evidence="10 13" id="KW-0408">Iron</keyword>
<reference evidence="16 17" key="1">
    <citation type="journal article" date="2014" name="PLoS ONE">
        <title>How to Kill the Honey Bee Larva: Genomic Potential and Virulence Mechanisms of Paenibacillus larvae.</title>
        <authorList>
            <person name="Djukic M."/>
            <person name="Brzuszkiewicz E."/>
            <person name="Funfhaus A."/>
            <person name="Voss J."/>
            <person name="Gollnow K."/>
            <person name="Poppinga L."/>
            <person name="Liesegang H."/>
            <person name="Garcia-Gonzalez E."/>
            <person name="Genersch E."/>
            <person name="Daniel R."/>
        </authorList>
    </citation>
    <scope>NUCLEOTIDE SEQUENCE [LARGE SCALE GENOMIC DNA]</scope>
    <source>
        <strain evidence="16 17">DSM 25430</strain>
    </source>
</reference>
<evidence type="ECO:0000256" key="8">
    <source>
        <dbReference type="ARBA" id="ARBA00022989"/>
    </source>
</evidence>
<dbReference type="Gene3D" id="1.20.950.20">
    <property type="entry name" value="Transmembrane di-heme cytochromes, Chain C"/>
    <property type="match status" value="1"/>
</dbReference>
<evidence type="ECO:0000256" key="7">
    <source>
        <dbReference type="ARBA" id="ARBA00022982"/>
    </source>
</evidence>
<evidence type="ECO:0000256" key="5">
    <source>
        <dbReference type="ARBA" id="ARBA00022692"/>
    </source>
</evidence>
<evidence type="ECO:0000256" key="14">
    <source>
        <dbReference type="SAM" id="Phobius"/>
    </source>
</evidence>
<keyword evidence="17" id="KW-1185">Reference proteome</keyword>
<feature type="transmembrane region" description="Helical" evidence="14">
    <location>
        <begin position="189"/>
        <end position="211"/>
    </location>
</feature>
<evidence type="ECO:0000259" key="15">
    <source>
        <dbReference type="Pfam" id="PF02665"/>
    </source>
</evidence>
<protein>
    <submittedName>
        <fullName evidence="16">Nitrate reductase gamma chain NarI</fullName>
        <ecNumber evidence="16">1.7.99.4</ecNumber>
    </submittedName>
</protein>
<dbReference type="GO" id="GO:0046872">
    <property type="term" value="F:metal ion binding"/>
    <property type="evidence" value="ECO:0007669"/>
    <property type="project" value="UniProtKB-KW"/>
</dbReference>
<evidence type="ECO:0000256" key="4">
    <source>
        <dbReference type="ARBA" id="ARBA00022617"/>
    </source>
</evidence>
<proteinExistence type="predicted"/>
<dbReference type="GO" id="GO:0020037">
    <property type="term" value="F:heme binding"/>
    <property type="evidence" value="ECO:0007669"/>
    <property type="project" value="TreeGrafter"/>
</dbReference>
<dbReference type="PANTHER" id="PTHR30598">
    <property type="entry name" value="NITRATE REDUCTASE PRIVATE CHAPERONE, REDOX ENZYME MATURATION PROTEIN REMP FAMILY"/>
    <property type="match status" value="1"/>
</dbReference>
<feature type="transmembrane region" description="Helical" evidence="14">
    <location>
        <begin position="12"/>
        <end position="32"/>
    </location>
</feature>
<keyword evidence="3" id="KW-1003">Cell membrane</keyword>
<dbReference type="AlphaFoldDB" id="V9W283"/>
<evidence type="ECO:0000313" key="16">
    <source>
        <dbReference type="EMBL" id="AHD05121.1"/>
    </source>
</evidence>
<feature type="binding site" description="axial binding residue" evidence="13">
    <location>
        <position position="212"/>
    </location>
    <ligand>
        <name>heme b</name>
        <dbReference type="ChEBI" id="CHEBI:60344"/>
        <label>1</label>
    </ligand>
    <ligandPart>
        <name>Fe</name>
        <dbReference type="ChEBI" id="CHEBI:18248"/>
    </ligandPart>
</feature>
<name>V9W283_9BACL</name>
<keyword evidence="11" id="KW-0534">Nitrate assimilation</keyword>
<evidence type="ECO:0000256" key="11">
    <source>
        <dbReference type="ARBA" id="ARBA00023063"/>
    </source>
</evidence>
<dbReference type="GO" id="GO:0005886">
    <property type="term" value="C:plasma membrane"/>
    <property type="evidence" value="ECO:0007669"/>
    <property type="project" value="UniProtKB-SubCell"/>
</dbReference>
<keyword evidence="4 13" id="KW-0349">Heme</keyword>
<evidence type="ECO:0000256" key="6">
    <source>
        <dbReference type="ARBA" id="ARBA00022723"/>
    </source>
</evidence>
<dbReference type="EC" id="1.7.99.4" evidence="16"/>
<feature type="binding site" description="axial binding residue" evidence="13">
    <location>
        <position position="72"/>
    </location>
    <ligand>
        <name>heme b</name>
        <dbReference type="ChEBI" id="CHEBI:60344"/>
        <label>1</label>
    </ligand>
    <ligandPart>
        <name>Fe</name>
        <dbReference type="ChEBI" id="CHEBI:18248"/>
    </ligandPart>
</feature>
<dbReference type="GO" id="GO:0009055">
    <property type="term" value="F:electron transfer activity"/>
    <property type="evidence" value="ECO:0007669"/>
    <property type="project" value="TreeGrafter"/>
</dbReference>
<dbReference type="NCBIfam" id="TIGR00351">
    <property type="entry name" value="narI"/>
    <property type="match status" value="1"/>
</dbReference>
<comment type="subcellular location">
    <subcellularLocation>
        <location evidence="1">Cell membrane</location>
        <topology evidence="1">Multi-pass membrane protein</topology>
    </subcellularLocation>
</comment>
<dbReference type="Pfam" id="PF02665">
    <property type="entry name" value="Nitrate_red_gam"/>
    <property type="match status" value="1"/>
</dbReference>
<dbReference type="InterPro" id="IPR023234">
    <property type="entry name" value="NarG-like_domain"/>
</dbReference>
<dbReference type="GO" id="GO:0042128">
    <property type="term" value="P:nitrate assimilation"/>
    <property type="evidence" value="ECO:0007669"/>
    <property type="project" value="UniProtKB-KW"/>
</dbReference>
<evidence type="ECO:0000256" key="9">
    <source>
        <dbReference type="ARBA" id="ARBA00023002"/>
    </source>
</evidence>
<dbReference type="InterPro" id="IPR036197">
    <property type="entry name" value="NarG-like_sf"/>
</dbReference>
<dbReference type="InterPro" id="IPR051936">
    <property type="entry name" value="Heme-iron_electron_transfer"/>
</dbReference>
<keyword evidence="6" id="KW-0479">Metal-binding</keyword>
<evidence type="ECO:0000256" key="10">
    <source>
        <dbReference type="ARBA" id="ARBA00023004"/>
    </source>
</evidence>
<feature type="binding site" description="axial binding residue" evidence="13">
    <location>
        <position position="194"/>
    </location>
    <ligand>
        <name>heme b</name>
        <dbReference type="ChEBI" id="CHEBI:60344"/>
        <label>1</label>
    </ligand>
    <ligandPart>
        <name>Fe</name>
        <dbReference type="ChEBI" id="CHEBI:18248"/>
    </ligandPart>
</feature>
<feature type="binding site" description="axial binding residue" evidence="13">
    <location>
        <position position="62"/>
    </location>
    <ligand>
        <name>heme b</name>
        <dbReference type="ChEBI" id="CHEBI:60344"/>
        <label>1</label>
    </ligand>
    <ligandPart>
        <name>Fe</name>
        <dbReference type="ChEBI" id="CHEBI:18248"/>
    </ligandPart>
</feature>
<evidence type="ECO:0000256" key="3">
    <source>
        <dbReference type="ARBA" id="ARBA00022475"/>
    </source>
</evidence>
<dbReference type="InterPro" id="IPR003816">
    <property type="entry name" value="Nitrate_red_gam"/>
</dbReference>
<keyword evidence="7" id="KW-0249">Electron transport</keyword>
<gene>
    <name evidence="16" type="primary">narI1</name>
    <name evidence="16" type="ORF">ERIC2_c12930</name>
</gene>
<feature type="transmembrane region" description="Helical" evidence="14">
    <location>
        <begin position="93"/>
        <end position="114"/>
    </location>
</feature>
<dbReference type="EMBL" id="CP003355">
    <property type="protein sequence ID" value="AHD05121.1"/>
    <property type="molecule type" value="Genomic_DNA"/>
</dbReference>
<dbReference type="GO" id="GO:0008940">
    <property type="term" value="F:nitrate reductase activity"/>
    <property type="evidence" value="ECO:0007669"/>
    <property type="project" value="InterPro"/>
</dbReference>
<organism evidence="16 17">
    <name type="scientific">Paenibacillus larvae subsp. larvae DSM 25430</name>
    <dbReference type="NCBI Taxonomy" id="697284"/>
    <lineage>
        <taxon>Bacteria</taxon>
        <taxon>Bacillati</taxon>
        <taxon>Bacillota</taxon>
        <taxon>Bacilli</taxon>
        <taxon>Bacillales</taxon>
        <taxon>Paenibacillaceae</taxon>
        <taxon>Paenibacillus</taxon>
    </lineage>
</organism>
<keyword evidence="12 14" id="KW-0472">Membrane</keyword>
<dbReference type="GO" id="GO:0019645">
    <property type="term" value="P:anaerobic electron transport chain"/>
    <property type="evidence" value="ECO:0007669"/>
    <property type="project" value="TreeGrafter"/>
</dbReference>
<evidence type="ECO:0000256" key="2">
    <source>
        <dbReference type="ARBA" id="ARBA00022448"/>
    </source>
</evidence>
<feature type="transmembrane region" description="Helical" evidence="14">
    <location>
        <begin position="53"/>
        <end position="78"/>
    </location>
</feature>
<dbReference type="Proteomes" id="UP000029431">
    <property type="component" value="Chromosome"/>
</dbReference>
<evidence type="ECO:0000256" key="1">
    <source>
        <dbReference type="ARBA" id="ARBA00004651"/>
    </source>
</evidence>
<dbReference type="GO" id="GO:0009325">
    <property type="term" value="C:nitrate reductase complex"/>
    <property type="evidence" value="ECO:0007669"/>
    <property type="project" value="InterPro"/>
</dbReference>
<keyword evidence="2" id="KW-0813">Transport</keyword>